<name>A0A317NHV7_9NOCA</name>
<organism evidence="2 3">
    <name type="scientific">Nocardia neocaledoniensis</name>
    <dbReference type="NCBI Taxonomy" id="236511"/>
    <lineage>
        <taxon>Bacteria</taxon>
        <taxon>Bacillati</taxon>
        <taxon>Actinomycetota</taxon>
        <taxon>Actinomycetes</taxon>
        <taxon>Mycobacteriales</taxon>
        <taxon>Nocardiaceae</taxon>
        <taxon>Nocardia</taxon>
    </lineage>
</organism>
<keyword evidence="3" id="KW-1185">Reference proteome</keyword>
<accession>A0A317NHV7</accession>
<evidence type="ECO:0000313" key="2">
    <source>
        <dbReference type="EMBL" id="PWV74407.1"/>
    </source>
</evidence>
<dbReference type="AlphaFoldDB" id="A0A317NHV7"/>
<dbReference type="InterPro" id="IPR002934">
    <property type="entry name" value="Polymerase_NTP_transf_dom"/>
</dbReference>
<dbReference type="SUPFAM" id="SSF81301">
    <property type="entry name" value="Nucleotidyltransferase"/>
    <property type="match status" value="1"/>
</dbReference>
<dbReference type="EMBL" id="QGTL01000006">
    <property type="protein sequence ID" value="PWV74407.1"/>
    <property type="molecule type" value="Genomic_DNA"/>
</dbReference>
<keyword evidence="2" id="KW-0808">Transferase</keyword>
<gene>
    <name evidence="2" type="ORF">DFR69_106218</name>
</gene>
<dbReference type="Proteomes" id="UP000246410">
    <property type="component" value="Unassembled WGS sequence"/>
</dbReference>
<evidence type="ECO:0000313" key="3">
    <source>
        <dbReference type="Proteomes" id="UP000246410"/>
    </source>
</evidence>
<dbReference type="GO" id="GO:0016779">
    <property type="term" value="F:nucleotidyltransferase activity"/>
    <property type="evidence" value="ECO:0007669"/>
    <property type="project" value="InterPro"/>
</dbReference>
<dbReference type="RefSeq" id="WP_110038851.1">
    <property type="nucleotide sequence ID" value="NZ_QGTL01000006.1"/>
</dbReference>
<reference evidence="2 3" key="1">
    <citation type="submission" date="2018-05" db="EMBL/GenBank/DDBJ databases">
        <title>Genomic Encyclopedia of Type Strains, Phase IV (KMG-IV): sequencing the most valuable type-strain genomes for metagenomic binning, comparative biology and taxonomic classification.</title>
        <authorList>
            <person name="Goeker M."/>
        </authorList>
    </citation>
    <scope>NUCLEOTIDE SEQUENCE [LARGE SCALE GENOMIC DNA]</scope>
    <source>
        <strain evidence="2 3">DSM 44717</strain>
    </source>
</reference>
<sequence>MKIVPSETALDAMREVARSALPPSTPRTVVVYGSFGRNHQTPSSDLDVLFVGERSAGALEALTAGLVDFSRRNGLALDEEVPYANKLLADWEELSTASTCAMFAGPPRLTPVRRMDRAYLASSYMRRRLFVTGVLAQRTLAWSENAPLLEALKARAGAGLVGAAIDDLRSAGVTVDPDSVIAYITGEAHGIPAEDWLGFEPDPLTRTHLRCLAEQVLSRPSQAAS</sequence>
<comment type="caution">
    <text evidence="2">The sequence shown here is derived from an EMBL/GenBank/DDBJ whole genome shotgun (WGS) entry which is preliminary data.</text>
</comment>
<dbReference type="Gene3D" id="3.30.460.10">
    <property type="entry name" value="Beta Polymerase, domain 2"/>
    <property type="match status" value="1"/>
</dbReference>
<protein>
    <submittedName>
        <fullName evidence="2">Nucleotidyltransferase-like protein</fullName>
    </submittedName>
</protein>
<dbReference type="Pfam" id="PF01909">
    <property type="entry name" value="NTP_transf_2"/>
    <property type="match status" value="1"/>
</dbReference>
<feature type="domain" description="Polymerase nucleotidyl transferase" evidence="1">
    <location>
        <begin position="26"/>
        <end position="58"/>
    </location>
</feature>
<dbReference type="InterPro" id="IPR043519">
    <property type="entry name" value="NT_sf"/>
</dbReference>
<dbReference type="CDD" id="cd05403">
    <property type="entry name" value="NT_KNTase_like"/>
    <property type="match status" value="1"/>
</dbReference>
<evidence type="ECO:0000259" key="1">
    <source>
        <dbReference type="Pfam" id="PF01909"/>
    </source>
</evidence>
<proteinExistence type="predicted"/>